<feature type="binding site" evidence="10">
    <location>
        <position position="159"/>
    </location>
    <ligand>
        <name>[4Fe-4S] cluster</name>
        <dbReference type="ChEBI" id="CHEBI:49883"/>
        <label>2</label>
        <note>4Fe-4S-S-AdoMet</note>
    </ligand>
</feature>
<accession>A0A8H4R8N8</accession>
<dbReference type="PROSITE" id="PS51918">
    <property type="entry name" value="RADICAL_SAM"/>
    <property type="match status" value="1"/>
</dbReference>
<dbReference type="EC" id="2.8.1.8" evidence="10"/>
<evidence type="ECO:0000256" key="6">
    <source>
        <dbReference type="ARBA" id="ARBA00023004"/>
    </source>
</evidence>
<dbReference type="CDD" id="cd01335">
    <property type="entry name" value="Radical_SAM"/>
    <property type="match status" value="1"/>
</dbReference>
<feature type="binding site" evidence="10">
    <location>
        <position position="133"/>
    </location>
    <ligand>
        <name>[4Fe-4S] cluster</name>
        <dbReference type="ChEBI" id="CHEBI:49883"/>
        <label>1</label>
    </ligand>
</feature>
<dbReference type="UniPathway" id="UPA00538">
    <property type="reaction ID" value="UER00593"/>
</dbReference>
<evidence type="ECO:0000313" key="13">
    <source>
        <dbReference type="EMBL" id="KAF4625654.1"/>
    </source>
</evidence>
<dbReference type="FunFam" id="3.20.20.70:FF:000036">
    <property type="entry name" value="Lipoyl synthase, mitochondrial"/>
    <property type="match status" value="1"/>
</dbReference>
<feature type="domain" description="Radical SAM core" evidence="12">
    <location>
        <begin position="142"/>
        <end position="363"/>
    </location>
</feature>
<reference evidence="13 14" key="1">
    <citation type="submission" date="2020-03" db="EMBL/GenBank/DDBJ databases">
        <title>Draft Genome Sequence of Cudoniella acicularis.</title>
        <authorList>
            <person name="Buettner E."/>
            <person name="Kellner H."/>
        </authorList>
    </citation>
    <scope>NUCLEOTIDE SEQUENCE [LARGE SCALE GENOMIC DNA]</scope>
    <source>
        <strain evidence="13 14">DSM 108380</strain>
    </source>
</reference>
<evidence type="ECO:0000256" key="9">
    <source>
        <dbReference type="ARBA" id="ARBA00047326"/>
    </source>
</evidence>
<evidence type="ECO:0000256" key="8">
    <source>
        <dbReference type="ARBA" id="ARBA00023128"/>
    </source>
</evidence>
<gene>
    <name evidence="13" type="ORF">G7Y89_g12510</name>
</gene>
<dbReference type="NCBIfam" id="TIGR00510">
    <property type="entry name" value="lipA"/>
    <property type="match status" value="1"/>
</dbReference>
<comment type="function">
    <text evidence="10">Catalyzes the radical-mediated insertion of two sulfur atoms into the C-6 and C-8 positions of the octanoyl moiety bound to the lipoyl domains of lipoate-dependent enzymes, thereby converting the octanoylated domains into lipoylated derivatives.</text>
</comment>
<dbReference type="EMBL" id="JAAMPI010001326">
    <property type="protein sequence ID" value="KAF4625654.1"/>
    <property type="molecule type" value="Genomic_DNA"/>
</dbReference>
<comment type="catalytic activity">
    <reaction evidence="9 10">
        <text>[[Fe-S] cluster scaffold protein carrying a second [4Fe-4S](2+) cluster] + N(6)-octanoyl-L-lysyl-[protein] + 2 oxidized [2Fe-2S]-[ferredoxin] + 2 S-adenosyl-L-methionine + 4 H(+) = [[Fe-S] cluster scaffold protein] + N(6)-[(R)-dihydrolipoyl]-L-lysyl-[protein] + 4 Fe(3+) + 2 hydrogen sulfide + 2 5'-deoxyadenosine + 2 L-methionine + 2 reduced [2Fe-2S]-[ferredoxin]</text>
        <dbReference type="Rhea" id="RHEA:16585"/>
        <dbReference type="Rhea" id="RHEA-COMP:9928"/>
        <dbReference type="Rhea" id="RHEA-COMP:10000"/>
        <dbReference type="Rhea" id="RHEA-COMP:10001"/>
        <dbReference type="Rhea" id="RHEA-COMP:10475"/>
        <dbReference type="Rhea" id="RHEA-COMP:14568"/>
        <dbReference type="Rhea" id="RHEA-COMP:14569"/>
        <dbReference type="ChEBI" id="CHEBI:15378"/>
        <dbReference type="ChEBI" id="CHEBI:17319"/>
        <dbReference type="ChEBI" id="CHEBI:29034"/>
        <dbReference type="ChEBI" id="CHEBI:29919"/>
        <dbReference type="ChEBI" id="CHEBI:33722"/>
        <dbReference type="ChEBI" id="CHEBI:33737"/>
        <dbReference type="ChEBI" id="CHEBI:33738"/>
        <dbReference type="ChEBI" id="CHEBI:57844"/>
        <dbReference type="ChEBI" id="CHEBI:59789"/>
        <dbReference type="ChEBI" id="CHEBI:78809"/>
        <dbReference type="ChEBI" id="CHEBI:83100"/>
        <dbReference type="EC" id="2.8.1.8"/>
    </reaction>
</comment>
<feature type="binding site" evidence="10">
    <location>
        <position position="166"/>
    </location>
    <ligand>
        <name>[4Fe-4S] cluster</name>
        <dbReference type="ChEBI" id="CHEBI:49883"/>
        <label>2</label>
        <note>4Fe-4S-S-AdoMet</note>
    </ligand>
</feature>
<sequence>MAATVSRFRCLNAPPLRQASRSFISSSATSSRGFATEATPPEPVTKRRPTYFKDKLNTVPSFAEFVGLPEKSLTPEDALELRTAMVGPPGRKKQITRLPEWLKTPIPDNSNYKKIKKDLRGLNLHTVCEEARCPNISDCWGGSDKSAATATIMLMGDTCTRGCRFCSVKTSKAPSPLDPHEPEHTAEALSRWGLGYVVLTSVDRDDLADSGARHFTETIMKIKQKKPEMLVEALTGDFTGDLEMVAMVARSGLDVYAHNMETVEELTPFVRDRRAKYRQSLTVLDAAKKAVPTLITKTSIMLGLGETEEQLWQTLRDLREVNVDVVTFGQYMRPTKRHMKVEEYITPETFELWRQRALDLGFLYCASGPLVRSSYKAGEAFIENVLKKRKGVTILAHEAAGMQKAVVVGEDEPQKKREDEDDENHHKLALGPLFFLELLPMCLQYSEQALKYVFGFQCVAARVVGVNGTYPVSEDHGEILRKKGAYKYFECFARTRAGVEELFREAVMCLPEAEANAKDNAKRMEKHAKNLNIQYRRQT</sequence>
<dbReference type="SUPFAM" id="SSF102114">
    <property type="entry name" value="Radical SAM enzymes"/>
    <property type="match status" value="1"/>
</dbReference>
<dbReference type="GO" id="GO:0009249">
    <property type="term" value="P:protein lipoylation"/>
    <property type="evidence" value="ECO:0007669"/>
    <property type="project" value="UniProtKB-UniRule"/>
</dbReference>
<evidence type="ECO:0000256" key="1">
    <source>
        <dbReference type="ARBA" id="ARBA00004173"/>
    </source>
</evidence>
<dbReference type="InterPro" id="IPR027417">
    <property type="entry name" value="P-loop_NTPase"/>
</dbReference>
<keyword evidence="5 10" id="KW-0479">Metal-binding</keyword>
<dbReference type="SFLD" id="SFLDG01058">
    <property type="entry name" value="lipoyl_synthase_like"/>
    <property type="match status" value="1"/>
</dbReference>
<evidence type="ECO:0000256" key="10">
    <source>
        <dbReference type="HAMAP-Rule" id="MF_03123"/>
    </source>
</evidence>
<dbReference type="InterPro" id="IPR003698">
    <property type="entry name" value="Lipoyl_synth"/>
</dbReference>
<keyword evidence="4 10" id="KW-0949">S-adenosyl-L-methionine</keyword>
<dbReference type="GO" id="GO:0005739">
    <property type="term" value="C:mitochondrion"/>
    <property type="evidence" value="ECO:0007669"/>
    <property type="project" value="UniProtKB-SubCell"/>
</dbReference>
<feature type="binding site" evidence="10">
    <location>
        <position position="163"/>
    </location>
    <ligand>
        <name>[4Fe-4S] cluster</name>
        <dbReference type="ChEBI" id="CHEBI:49883"/>
        <label>2</label>
        <note>4Fe-4S-S-AdoMet</note>
    </ligand>
</feature>
<evidence type="ECO:0000256" key="7">
    <source>
        <dbReference type="ARBA" id="ARBA00023014"/>
    </source>
</evidence>
<keyword evidence="8 10" id="KW-0496">Mitochondrion</keyword>
<proteinExistence type="inferred from homology"/>
<dbReference type="InterPro" id="IPR006638">
    <property type="entry name" value="Elp3/MiaA/NifB-like_rSAM"/>
</dbReference>
<keyword evidence="7 10" id="KW-0411">Iron-sulfur</keyword>
<dbReference type="Gene3D" id="3.40.50.300">
    <property type="entry name" value="P-loop containing nucleotide triphosphate hydrolases"/>
    <property type="match status" value="1"/>
</dbReference>
<evidence type="ECO:0000256" key="3">
    <source>
        <dbReference type="ARBA" id="ARBA00022679"/>
    </source>
</evidence>
<dbReference type="InterPro" id="IPR058240">
    <property type="entry name" value="rSAM_sf"/>
</dbReference>
<evidence type="ECO:0000256" key="4">
    <source>
        <dbReference type="ARBA" id="ARBA00022691"/>
    </source>
</evidence>
<dbReference type="Pfam" id="PF04055">
    <property type="entry name" value="Radical_SAM"/>
    <property type="match status" value="1"/>
</dbReference>
<dbReference type="InterPro" id="IPR007197">
    <property type="entry name" value="rSAM"/>
</dbReference>
<evidence type="ECO:0000256" key="5">
    <source>
        <dbReference type="ARBA" id="ARBA00022723"/>
    </source>
</evidence>
<dbReference type="GO" id="GO:0046872">
    <property type="term" value="F:metal ion binding"/>
    <property type="evidence" value="ECO:0007669"/>
    <property type="project" value="UniProtKB-KW"/>
</dbReference>
<dbReference type="Proteomes" id="UP000566819">
    <property type="component" value="Unassembled WGS sequence"/>
</dbReference>
<name>A0A8H4R8N8_9HELO</name>
<dbReference type="OrthoDB" id="3231at2759"/>
<comment type="cofactor">
    <cofactor evidence="10">
        <name>[4Fe-4S] cluster</name>
        <dbReference type="ChEBI" id="CHEBI:49883"/>
    </cofactor>
    <text evidence="10">Binds 2 [4Fe-4S] clusters per subunit. One cluster is coordinated with 3 cysteines and an exchangeable S-adenosyl-L-methionine.</text>
</comment>
<evidence type="ECO:0000313" key="14">
    <source>
        <dbReference type="Proteomes" id="UP000566819"/>
    </source>
</evidence>
<dbReference type="GO" id="GO:0016992">
    <property type="term" value="F:lipoate synthase activity"/>
    <property type="evidence" value="ECO:0007669"/>
    <property type="project" value="UniProtKB-UniRule"/>
</dbReference>
<evidence type="ECO:0000259" key="12">
    <source>
        <dbReference type="PROSITE" id="PS51918"/>
    </source>
</evidence>
<organism evidence="13 14">
    <name type="scientific">Cudoniella acicularis</name>
    <dbReference type="NCBI Taxonomy" id="354080"/>
    <lineage>
        <taxon>Eukaryota</taxon>
        <taxon>Fungi</taxon>
        <taxon>Dikarya</taxon>
        <taxon>Ascomycota</taxon>
        <taxon>Pezizomycotina</taxon>
        <taxon>Leotiomycetes</taxon>
        <taxon>Helotiales</taxon>
        <taxon>Tricladiaceae</taxon>
        <taxon>Cudoniella</taxon>
    </lineage>
</organism>
<dbReference type="HAMAP" id="MF_00206">
    <property type="entry name" value="Lipoyl_synth"/>
    <property type="match status" value="1"/>
</dbReference>
<evidence type="ECO:0000256" key="2">
    <source>
        <dbReference type="ARBA" id="ARBA00022485"/>
    </source>
</evidence>
<feature type="binding site" evidence="10">
    <location>
        <position position="128"/>
    </location>
    <ligand>
        <name>[4Fe-4S] cluster</name>
        <dbReference type="ChEBI" id="CHEBI:49883"/>
        <label>1</label>
    </ligand>
</feature>
<dbReference type="SMART" id="SM00729">
    <property type="entry name" value="Elp3"/>
    <property type="match status" value="1"/>
</dbReference>
<dbReference type="AlphaFoldDB" id="A0A8H4R8N8"/>
<dbReference type="InterPro" id="IPR031691">
    <property type="entry name" value="LIAS_N"/>
</dbReference>
<dbReference type="PANTHER" id="PTHR10949:SF0">
    <property type="entry name" value="LIPOYL SYNTHASE, MITOCHONDRIAL"/>
    <property type="match status" value="1"/>
</dbReference>
<feature type="binding site" evidence="10">
    <location>
        <position position="139"/>
    </location>
    <ligand>
        <name>[4Fe-4S] cluster</name>
        <dbReference type="ChEBI" id="CHEBI:49883"/>
        <label>1</label>
    </ligand>
</feature>
<dbReference type="GO" id="GO:0051539">
    <property type="term" value="F:4 iron, 4 sulfur cluster binding"/>
    <property type="evidence" value="ECO:0007669"/>
    <property type="project" value="UniProtKB-UniRule"/>
</dbReference>
<keyword evidence="14" id="KW-1185">Reference proteome</keyword>
<feature type="compositionally biased region" description="Low complexity" evidence="11">
    <location>
        <begin position="22"/>
        <end position="36"/>
    </location>
</feature>
<keyword evidence="2 10" id="KW-0004">4Fe-4S</keyword>
<protein>
    <recommendedName>
        <fullName evidence="10">Lipoyl synthase, mitochondrial</fullName>
        <ecNumber evidence="10">2.8.1.8</ecNumber>
    </recommendedName>
    <alternativeName>
        <fullName evidence="10">Lipoate synthase</fullName>
        <shortName evidence="10">LS</shortName>
        <shortName evidence="10">Lip-syn</shortName>
    </alternativeName>
    <alternativeName>
        <fullName evidence="10">Lipoic acid synthase</fullName>
    </alternativeName>
</protein>
<feature type="binding site" evidence="10">
    <location>
        <position position="374"/>
    </location>
    <ligand>
        <name>[4Fe-4S] cluster</name>
        <dbReference type="ChEBI" id="CHEBI:49883"/>
        <label>1</label>
    </ligand>
</feature>
<dbReference type="NCBIfam" id="NF004019">
    <property type="entry name" value="PRK05481.1"/>
    <property type="match status" value="1"/>
</dbReference>
<evidence type="ECO:0000256" key="11">
    <source>
        <dbReference type="SAM" id="MobiDB-lite"/>
    </source>
</evidence>
<dbReference type="PANTHER" id="PTHR10949">
    <property type="entry name" value="LIPOYL SYNTHASE"/>
    <property type="match status" value="1"/>
</dbReference>
<dbReference type="SFLD" id="SFLDS00029">
    <property type="entry name" value="Radical_SAM"/>
    <property type="match status" value="1"/>
</dbReference>
<dbReference type="InterPro" id="IPR013785">
    <property type="entry name" value="Aldolase_TIM"/>
</dbReference>
<dbReference type="NCBIfam" id="NF009544">
    <property type="entry name" value="PRK12928.1"/>
    <property type="match status" value="1"/>
</dbReference>
<keyword evidence="3 10" id="KW-0808">Transferase</keyword>
<comment type="subcellular location">
    <subcellularLocation>
        <location evidence="1 10">Mitochondrion</location>
    </subcellularLocation>
</comment>
<dbReference type="Gene3D" id="3.20.20.70">
    <property type="entry name" value="Aldolase class I"/>
    <property type="match status" value="1"/>
</dbReference>
<comment type="similarity">
    <text evidence="10">Belongs to the radical SAM superfamily. Lipoyl synthase family.</text>
</comment>
<keyword evidence="6 10" id="KW-0408">Iron</keyword>
<comment type="pathway">
    <text evidence="10">Protein modification; protein lipoylation via endogenous pathway; protein N(6)-(lipoyl)lysine from octanoyl-[acyl-carrier-protein]: step 2/2.</text>
</comment>
<dbReference type="Pfam" id="PF16881">
    <property type="entry name" value="LIAS_N"/>
    <property type="match status" value="1"/>
</dbReference>
<dbReference type="SFLD" id="SFLDF00271">
    <property type="entry name" value="lipoyl_synthase"/>
    <property type="match status" value="1"/>
</dbReference>
<comment type="caution">
    <text evidence="13">The sequence shown here is derived from an EMBL/GenBank/DDBJ whole genome shotgun (WGS) entry which is preliminary data.</text>
</comment>
<feature type="region of interest" description="Disordered" evidence="11">
    <location>
        <begin position="22"/>
        <end position="48"/>
    </location>
</feature>